<sequence>IKRSALFYQLGSCGTVDGAVDTAASEEGIVCGVDDSGDAELGYIMADESDFGVVRRGGWVSRSSLRTELAELVEEREAWDITESKRRGHRGSGKAVKKAAHPISLL</sequence>
<gene>
    <name evidence="1" type="ORF">LTS18_006246</name>
</gene>
<reference evidence="1" key="1">
    <citation type="submission" date="2024-09" db="EMBL/GenBank/DDBJ databases">
        <title>Black Yeasts Isolated from many extreme environments.</title>
        <authorList>
            <person name="Coleine C."/>
            <person name="Stajich J.E."/>
            <person name="Selbmann L."/>
        </authorList>
    </citation>
    <scope>NUCLEOTIDE SEQUENCE</scope>
    <source>
        <strain evidence="1">CCFEE 5737</strain>
    </source>
</reference>
<feature type="non-terminal residue" evidence="1">
    <location>
        <position position="1"/>
    </location>
</feature>
<comment type="caution">
    <text evidence="1">The sequence shown here is derived from an EMBL/GenBank/DDBJ whole genome shotgun (WGS) entry which is preliminary data.</text>
</comment>
<protein>
    <submittedName>
        <fullName evidence="1">Uncharacterized protein</fullName>
    </submittedName>
</protein>
<organism evidence="1 2">
    <name type="scientific">Coniosporium uncinatum</name>
    <dbReference type="NCBI Taxonomy" id="93489"/>
    <lineage>
        <taxon>Eukaryota</taxon>
        <taxon>Fungi</taxon>
        <taxon>Dikarya</taxon>
        <taxon>Ascomycota</taxon>
        <taxon>Pezizomycotina</taxon>
        <taxon>Dothideomycetes</taxon>
        <taxon>Dothideomycetes incertae sedis</taxon>
        <taxon>Coniosporium</taxon>
    </lineage>
</organism>
<accession>A0ACC3D3V1</accession>
<keyword evidence="2" id="KW-1185">Reference proteome</keyword>
<proteinExistence type="predicted"/>
<name>A0ACC3D3V1_9PEZI</name>
<dbReference type="EMBL" id="JAWDJW010007835">
    <property type="protein sequence ID" value="KAK3061456.1"/>
    <property type="molecule type" value="Genomic_DNA"/>
</dbReference>
<dbReference type="Proteomes" id="UP001186974">
    <property type="component" value="Unassembled WGS sequence"/>
</dbReference>
<evidence type="ECO:0000313" key="1">
    <source>
        <dbReference type="EMBL" id="KAK3061456.1"/>
    </source>
</evidence>
<evidence type="ECO:0000313" key="2">
    <source>
        <dbReference type="Proteomes" id="UP001186974"/>
    </source>
</evidence>